<dbReference type="Gene3D" id="3.40.50.1110">
    <property type="entry name" value="SGNH hydrolase"/>
    <property type="match status" value="1"/>
</dbReference>
<evidence type="ECO:0000313" key="3">
    <source>
        <dbReference type="EMBL" id="NNH04417.1"/>
    </source>
</evidence>
<keyword evidence="1" id="KW-0732">Signal</keyword>
<dbReference type="PROSITE" id="PS51257">
    <property type="entry name" value="PROKAR_LIPOPROTEIN"/>
    <property type="match status" value="1"/>
</dbReference>
<protein>
    <submittedName>
        <fullName evidence="3">SGNH/GDSL hydrolase family protein</fullName>
    </submittedName>
</protein>
<dbReference type="InterPro" id="IPR013830">
    <property type="entry name" value="SGNH_hydro"/>
</dbReference>
<evidence type="ECO:0000259" key="2">
    <source>
        <dbReference type="Pfam" id="PF13472"/>
    </source>
</evidence>
<dbReference type="Pfam" id="PF13472">
    <property type="entry name" value="Lipase_GDSL_2"/>
    <property type="match status" value="1"/>
</dbReference>
<feature type="domain" description="SGNH hydrolase-type esterase" evidence="2">
    <location>
        <begin position="53"/>
        <end position="276"/>
    </location>
</feature>
<evidence type="ECO:0000313" key="4">
    <source>
        <dbReference type="Proteomes" id="UP000543598"/>
    </source>
</evidence>
<reference evidence="3 4" key="1">
    <citation type="submission" date="2020-05" db="EMBL/GenBank/DDBJ databases">
        <title>MicrobeNet Type strains.</title>
        <authorList>
            <person name="Nicholson A.C."/>
        </authorList>
    </citation>
    <scope>NUCLEOTIDE SEQUENCE [LARGE SCALE GENOMIC DNA]</scope>
    <source>
        <strain evidence="3 4">JCM 14282</strain>
    </source>
</reference>
<sequence>MRPRPSGAPALTVLLLATVLAVAGCAPQPADAGSPPSAEPSASASFVPGSLVVIGDSMSLGVASCGAPEPCLDASWAVGTDPSVDSISQRLTSRTGTAPATAAIAQLGAGVSFADAAVDSLSQKEADLVLVLLGANDACTSSMDAVTSADDFAAGYAALLTGVRQAAPEARIVAFSVPDLLRLWELGRDDPAIAKAWGASPSCRSLLGNADSDAAADVARRAEIGALLDAYDDAIARACAATAGCTFDDGAVHGVVFQDDDVSEVDHFHASRAGQATLAAAAWPAVEQALGG</sequence>
<dbReference type="InterPro" id="IPR036514">
    <property type="entry name" value="SGNH_hydro_sf"/>
</dbReference>
<organism evidence="3 4">
    <name type="scientific">Microbacterium ulmi</name>
    <dbReference type="NCBI Taxonomy" id="179095"/>
    <lineage>
        <taxon>Bacteria</taxon>
        <taxon>Bacillati</taxon>
        <taxon>Actinomycetota</taxon>
        <taxon>Actinomycetes</taxon>
        <taxon>Micrococcales</taxon>
        <taxon>Microbacteriaceae</taxon>
        <taxon>Microbacterium</taxon>
    </lineage>
</organism>
<dbReference type="GO" id="GO:0016787">
    <property type="term" value="F:hydrolase activity"/>
    <property type="evidence" value="ECO:0007669"/>
    <property type="project" value="UniProtKB-KW"/>
</dbReference>
<accession>A0A7Y2M138</accession>
<dbReference type="CDD" id="cd00229">
    <property type="entry name" value="SGNH_hydrolase"/>
    <property type="match status" value="1"/>
</dbReference>
<keyword evidence="4" id="KW-1185">Reference proteome</keyword>
<dbReference type="EMBL" id="JABEMB010000015">
    <property type="protein sequence ID" value="NNH04417.1"/>
    <property type="molecule type" value="Genomic_DNA"/>
</dbReference>
<feature type="chain" id="PRO_5030636741" evidence="1">
    <location>
        <begin position="33"/>
        <end position="292"/>
    </location>
</feature>
<feature type="signal peptide" evidence="1">
    <location>
        <begin position="1"/>
        <end position="32"/>
    </location>
</feature>
<dbReference type="Proteomes" id="UP000543598">
    <property type="component" value="Unassembled WGS sequence"/>
</dbReference>
<keyword evidence="3" id="KW-0378">Hydrolase</keyword>
<proteinExistence type="predicted"/>
<comment type="caution">
    <text evidence="3">The sequence shown here is derived from an EMBL/GenBank/DDBJ whole genome shotgun (WGS) entry which is preliminary data.</text>
</comment>
<dbReference type="SUPFAM" id="SSF52266">
    <property type="entry name" value="SGNH hydrolase"/>
    <property type="match status" value="1"/>
</dbReference>
<evidence type="ECO:0000256" key="1">
    <source>
        <dbReference type="SAM" id="SignalP"/>
    </source>
</evidence>
<gene>
    <name evidence="3" type="ORF">HLA99_11225</name>
</gene>
<dbReference type="RefSeq" id="WP_167036890.1">
    <property type="nucleotide sequence ID" value="NZ_BAAANA010000001.1"/>
</dbReference>
<name>A0A7Y2M138_9MICO</name>
<dbReference type="AlphaFoldDB" id="A0A7Y2M138"/>